<reference evidence="2" key="1">
    <citation type="submission" date="2019-08" db="EMBL/GenBank/DDBJ databases">
        <authorList>
            <person name="Kucharzyk K."/>
            <person name="Murdoch R.W."/>
            <person name="Higgins S."/>
            <person name="Loffler F."/>
        </authorList>
    </citation>
    <scope>NUCLEOTIDE SEQUENCE</scope>
</reference>
<feature type="transmembrane region" description="Helical" evidence="1">
    <location>
        <begin position="59"/>
        <end position="78"/>
    </location>
</feature>
<accession>A0A644V022</accession>
<sequence length="121" mass="13749">MKHDNSQLEPLIIQIPYKRRVWITGFLKTTISSGLIATGIVSIFAGIIDHPLLRGYHEIGILVGLLAISLAIIIITVIDQYDEQKKKEELEIIDGKIEDKAEEIARELVDKELEKIREECK</sequence>
<name>A0A644V022_9ZZZZ</name>
<keyword evidence="1" id="KW-0812">Transmembrane</keyword>
<evidence type="ECO:0000313" key="2">
    <source>
        <dbReference type="EMBL" id="MPL84544.1"/>
    </source>
</evidence>
<organism evidence="2">
    <name type="scientific">bioreactor metagenome</name>
    <dbReference type="NCBI Taxonomy" id="1076179"/>
    <lineage>
        <taxon>unclassified sequences</taxon>
        <taxon>metagenomes</taxon>
        <taxon>ecological metagenomes</taxon>
    </lineage>
</organism>
<keyword evidence="1" id="KW-1133">Transmembrane helix</keyword>
<keyword evidence="1" id="KW-0472">Membrane</keyword>
<comment type="caution">
    <text evidence="2">The sequence shown here is derived from an EMBL/GenBank/DDBJ whole genome shotgun (WGS) entry which is preliminary data.</text>
</comment>
<dbReference type="EMBL" id="VSSQ01000191">
    <property type="protein sequence ID" value="MPL84544.1"/>
    <property type="molecule type" value="Genomic_DNA"/>
</dbReference>
<gene>
    <name evidence="2" type="ORF">SDC9_30509</name>
</gene>
<proteinExistence type="predicted"/>
<protein>
    <submittedName>
        <fullName evidence="2">Uncharacterized protein</fullName>
    </submittedName>
</protein>
<dbReference type="AlphaFoldDB" id="A0A644V022"/>
<feature type="transmembrane region" description="Helical" evidence="1">
    <location>
        <begin position="21"/>
        <end position="47"/>
    </location>
</feature>
<evidence type="ECO:0000256" key="1">
    <source>
        <dbReference type="SAM" id="Phobius"/>
    </source>
</evidence>